<dbReference type="GO" id="GO:0017171">
    <property type="term" value="F:serine hydrolase activity"/>
    <property type="evidence" value="ECO:0007669"/>
    <property type="project" value="TreeGrafter"/>
</dbReference>
<dbReference type="EMBL" id="LIYD01000005">
    <property type="protein sequence ID" value="KOS08331.1"/>
    <property type="molecule type" value="Genomic_DNA"/>
</dbReference>
<dbReference type="PATRIC" id="fig|1202724.3.peg.2510"/>
<dbReference type="InterPro" id="IPR029058">
    <property type="entry name" value="AB_hydrolase_fold"/>
</dbReference>
<keyword evidence="3" id="KW-1185">Reference proteome</keyword>
<reference evidence="2 3" key="1">
    <citation type="submission" date="2015-08" db="EMBL/GenBank/DDBJ databases">
        <title>Whole genome sequence of Flavobacterium akiainvivens IK-1T, from decaying Wikstroemia oahuensis, an endemic Hawaiian shrub.</title>
        <authorList>
            <person name="Wan X."/>
            <person name="Hou S."/>
            <person name="Saito J."/>
            <person name="Donachie S."/>
        </authorList>
    </citation>
    <scope>NUCLEOTIDE SEQUENCE [LARGE SCALE GENOMIC DNA]</scope>
    <source>
        <strain evidence="2 3">IK-1</strain>
    </source>
</reference>
<dbReference type="Pfam" id="PF00561">
    <property type="entry name" value="Abhydrolase_1"/>
    <property type="match status" value="1"/>
</dbReference>
<dbReference type="Gene3D" id="3.40.50.1820">
    <property type="entry name" value="alpha/beta hydrolase"/>
    <property type="match status" value="1"/>
</dbReference>
<proteinExistence type="predicted"/>
<evidence type="ECO:0000313" key="2">
    <source>
        <dbReference type="EMBL" id="KOS08331.1"/>
    </source>
</evidence>
<evidence type="ECO:0000259" key="1">
    <source>
        <dbReference type="Pfam" id="PF00561"/>
    </source>
</evidence>
<feature type="domain" description="AB hydrolase-1" evidence="1">
    <location>
        <begin position="35"/>
        <end position="151"/>
    </location>
</feature>
<dbReference type="PRINTS" id="PR00111">
    <property type="entry name" value="ABHYDROLASE"/>
</dbReference>
<comment type="caution">
    <text evidence="2">The sequence shown here is derived from an EMBL/GenBank/DDBJ whole genome shotgun (WGS) entry which is preliminary data.</text>
</comment>
<protein>
    <recommendedName>
        <fullName evidence="1">AB hydrolase-1 domain-containing protein</fullName>
    </recommendedName>
</protein>
<accession>A0A0M8MKY7</accession>
<gene>
    <name evidence="2" type="ORF">AM493_12115</name>
</gene>
<name>A0A0M8MKY7_9FLAO</name>
<dbReference type="AlphaFoldDB" id="A0A0M8MKY7"/>
<sequence>MLLALFTLPAQSQSATGYAPVNGLELYYEIHGEGKPLVLIHGSYMTIDGWEGLLPELAKNHKVIALEMQGHGHTADSNRPFSYTAMADDIAKTLQHLNIEKADVLGYSFGGSIAIELAIKHPEVVNRLIVVSSVYKYTGWTAPVREALKGFTETVFDDSPMKAAYEKVAPDKKHWHAFVKKMMQFDTQNFDLGTDNVKKITAPTLLLNGDNDGVDLNHTIEMYRLLGGGIFADMEGLPKSQLAIMPGKGHVALVEDFKAIAPVIEGFLGKE</sequence>
<dbReference type="PANTHER" id="PTHR46331:SF2">
    <property type="entry name" value="VALACYCLOVIR HYDROLASE"/>
    <property type="match status" value="1"/>
</dbReference>
<dbReference type="Proteomes" id="UP000037755">
    <property type="component" value="Unassembled WGS sequence"/>
</dbReference>
<dbReference type="InterPro" id="IPR000073">
    <property type="entry name" value="AB_hydrolase_1"/>
</dbReference>
<dbReference type="STRING" id="1202724.AM493_12115"/>
<organism evidence="2 3">
    <name type="scientific">Flavobacterium akiainvivens</name>
    <dbReference type="NCBI Taxonomy" id="1202724"/>
    <lineage>
        <taxon>Bacteria</taxon>
        <taxon>Pseudomonadati</taxon>
        <taxon>Bacteroidota</taxon>
        <taxon>Flavobacteriia</taxon>
        <taxon>Flavobacteriales</taxon>
        <taxon>Flavobacteriaceae</taxon>
        <taxon>Flavobacterium</taxon>
    </lineage>
</organism>
<dbReference type="PANTHER" id="PTHR46331">
    <property type="entry name" value="VALACYCLOVIR HYDROLASE"/>
    <property type="match status" value="1"/>
</dbReference>
<evidence type="ECO:0000313" key="3">
    <source>
        <dbReference type="Proteomes" id="UP000037755"/>
    </source>
</evidence>
<dbReference type="SUPFAM" id="SSF53474">
    <property type="entry name" value="alpha/beta-Hydrolases"/>
    <property type="match status" value="1"/>
</dbReference>